<dbReference type="InterPro" id="IPR044750">
    <property type="entry name" value="C2_SRC2/BAP"/>
</dbReference>
<dbReference type="Gene3D" id="2.60.40.150">
    <property type="entry name" value="C2 domain"/>
    <property type="match status" value="1"/>
</dbReference>
<dbReference type="SUPFAM" id="SSF49562">
    <property type="entry name" value="C2 domain (Calcium/lipid-binding domain, CaLB)"/>
    <property type="match status" value="1"/>
</dbReference>
<evidence type="ECO:0000313" key="3">
    <source>
        <dbReference type="Proteomes" id="UP000623129"/>
    </source>
</evidence>
<dbReference type="PANTHER" id="PTHR32246">
    <property type="entry name" value="INGRESSION PROTEIN FIC1"/>
    <property type="match status" value="1"/>
</dbReference>
<dbReference type="Proteomes" id="UP000623129">
    <property type="component" value="Unassembled WGS sequence"/>
</dbReference>
<dbReference type="PANTHER" id="PTHR32246:SF173">
    <property type="entry name" value="C2 DOMAIN-CONTAINING PROTEIN"/>
    <property type="match status" value="1"/>
</dbReference>
<sequence>MAYRALDLTLISAQELKNVNHVSKLHVYAVVSLSGDIRTRQRTPTDRHGGEKPIWNHTFHFLIPADGDSAGRLSIHVLLRAERVLGDRDIGETRIPLKDLISSGSSDGTQATQFVSYQIRKVGSGQPRGLLNISYKLGERLATPPMIQPQEPVTAYPPPMPRYTQPYGAPVGGFGYPPPSYGYGYPQQPPVQQGLRNRNNLGMGLGAGLLGGALGGLLVGDMISDAGAYDAGYDAGAYDAGGDDGGFDF</sequence>
<feature type="domain" description="C2" evidence="1">
    <location>
        <begin position="1"/>
        <end position="110"/>
    </location>
</feature>
<evidence type="ECO:0000259" key="1">
    <source>
        <dbReference type="PROSITE" id="PS50004"/>
    </source>
</evidence>
<evidence type="ECO:0000313" key="2">
    <source>
        <dbReference type="EMBL" id="KAF3322817.1"/>
    </source>
</evidence>
<gene>
    <name evidence="2" type="ORF">FCM35_KLT12806</name>
</gene>
<dbReference type="SMART" id="SM00239">
    <property type="entry name" value="C2"/>
    <property type="match status" value="1"/>
</dbReference>
<dbReference type="GO" id="GO:0006952">
    <property type="term" value="P:defense response"/>
    <property type="evidence" value="ECO:0007669"/>
    <property type="project" value="InterPro"/>
</dbReference>
<dbReference type="CDD" id="cd04051">
    <property type="entry name" value="C2_SRC2_like"/>
    <property type="match status" value="1"/>
</dbReference>
<accession>A0A833QQ86</accession>
<dbReference type="EMBL" id="SWLB01000024">
    <property type="protein sequence ID" value="KAF3322817.1"/>
    <property type="molecule type" value="Genomic_DNA"/>
</dbReference>
<dbReference type="AlphaFoldDB" id="A0A833QQ86"/>
<dbReference type="InterPro" id="IPR035892">
    <property type="entry name" value="C2_domain_sf"/>
</dbReference>
<organism evidence="2 3">
    <name type="scientific">Carex littledalei</name>
    <dbReference type="NCBI Taxonomy" id="544730"/>
    <lineage>
        <taxon>Eukaryota</taxon>
        <taxon>Viridiplantae</taxon>
        <taxon>Streptophyta</taxon>
        <taxon>Embryophyta</taxon>
        <taxon>Tracheophyta</taxon>
        <taxon>Spermatophyta</taxon>
        <taxon>Magnoliopsida</taxon>
        <taxon>Liliopsida</taxon>
        <taxon>Poales</taxon>
        <taxon>Cyperaceae</taxon>
        <taxon>Cyperoideae</taxon>
        <taxon>Cariceae</taxon>
        <taxon>Carex</taxon>
        <taxon>Carex subgen. Euthyceras</taxon>
    </lineage>
</organism>
<dbReference type="InterPro" id="IPR000008">
    <property type="entry name" value="C2_dom"/>
</dbReference>
<protein>
    <submittedName>
        <fullName evidence="2">BON1-associated protein 2</fullName>
    </submittedName>
</protein>
<reference evidence="2" key="1">
    <citation type="submission" date="2020-01" db="EMBL/GenBank/DDBJ databases">
        <title>Genome sequence of Kobresia littledalei, the first chromosome-level genome in the family Cyperaceae.</title>
        <authorList>
            <person name="Qu G."/>
        </authorList>
    </citation>
    <scope>NUCLEOTIDE SEQUENCE</scope>
    <source>
        <strain evidence="2">C.B.Clarke</strain>
        <tissue evidence="2">Leaf</tissue>
    </source>
</reference>
<comment type="caution">
    <text evidence="2">The sequence shown here is derived from an EMBL/GenBank/DDBJ whole genome shotgun (WGS) entry which is preliminary data.</text>
</comment>
<dbReference type="PROSITE" id="PS50004">
    <property type="entry name" value="C2"/>
    <property type="match status" value="1"/>
</dbReference>
<name>A0A833QQ86_9POAL</name>
<dbReference type="OrthoDB" id="270970at2759"/>
<keyword evidence="3" id="KW-1185">Reference proteome</keyword>
<dbReference type="Pfam" id="PF00168">
    <property type="entry name" value="C2"/>
    <property type="match status" value="1"/>
</dbReference>
<proteinExistence type="predicted"/>